<sequence length="226" mass="24568">MVAYLSQEFFIVHTTFSVKNTMSTGHELLCKKEHTQGQRKRSTFPVNVSIRKITNIRYRCKAFPQQSVICTATTQSSMTNNQGLSTHSIPTLHVSQQHSLIFPQDPQYYKHTGHVPERPDSQSAKDCQLSKSCIDRKFFPQGGISRRLAGEQATAASASEVGSSGFLRLIKCEISLGFDEDVIMAADVAAVPSAVNEEATAAAVADAAVADFEEPASTSPLLSGLM</sequence>
<keyword evidence="2" id="KW-1185">Reference proteome</keyword>
<dbReference type="Proteomes" id="UP000037069">
    <property type="component" value="Unassembled WGS sequence"/>
</dbReference>
<organism evidence="1 2">
    <name type="scientific">Lucilia cuprina</name>
    <name type="common">Green bottle fly</name>
    <name type="synonym">Australian sheep blowfly</name>
    <dbReference type="NCBI Taxonomy" id="7375"/>
    <lineage>
        <taxon>Eukaryota</taxon>
        <taxon>Metazoa</taxon>
        <taxon>Ecdysozoa</taxon>
        <taxon>Arthropoda</taxon>
        <taxon>Hexapoda</taxon>
        <taxon>Insecta</taxon>
        <taxon>Pterygota</taxon>
        <taxon>Neoptera</taxon>
        <taxon>Endopterygota</taxon>
        <taxon>Diptera</taxon>
        <taxon>Brachycera</taxon>
        <taxon>Muscomorpha</taxon>
        <taxon>Oestroidea</taxon>
        <taxon>Calliphoridae</taxon>
        <taxon>Luciliinae</taxon>
        <taxon>Lucilia</taxon>
    </lineage>
</organism>
<dbReference type="AlphaFoldDB" id="A0A0L0C4A5"/>
<proteinExistence type="predicted"/>
<comment type="caution">
    <text evidence="1">The sequence shown here is derived from an EMBL/GenBank/DDBJ whole genome shotgun (WGS) entry which is preliminary data.</text>
</comment>
<protein>
    <submittedName>
        <fullName evidence="1">Uncharacterized protein</fullName>
    </submittedName>
</protein>
<name>A0A0L0C4A5_LUCCU</name>
<evidence type="ECO:0000313" key="2">
    <source>
        <dbReference type="Proteomes" id="UP000037069"/>
    </source>
</evidence>
<reference evidence="1 2" key="1">
    <citation type="journal article" date="2015" name="Nat. Commun.">
        <title>Lucilia cuprina genome unlocks parasitic fly biology to underpin future interventions.</title>
        <authorList>
            <person name="Anstead C.A."/>
            <person name="Korhonen P.K."/>
            <person name="Young N.D."/>
            <person name="Hall R.S."/>
            <person name="Jex A.R."/>
            <person name="Murali S.C."/>
            <person name="Hughes D.S."/>
            <person name="Lee S.F."/>
            <person name="Perry T."/>
            <person name="Stroehlein A.J."/>
            <person name="Ansell B.R."/>
            <person name="Breugelmans B."/>
            <person name="Hofmann A."/>
            <person name="Qu J."/>
            <person name="Dugan S."/>
            <person name="Lee S.L."/>
            <person name="Chao H."/>
            <person name="Dinh H."/>
            <person name="Han Y."/>
            <person name="Doddapaneni H.V."/>
            <person name="Worley K.C."/>
            <person name="Muzny D.M."/>
            <person name="Ioannidis P."/>
            <person name="Waterhouse R.M."/>
            <person name="Zdobnov E.M."/>
            <person name="James P.J."/>
            <person name="Bagnall N.H."/>
            <person name="Kotze A.C."/>
            <person name="Gibbs R.A."/>
            <person name="Richards S."/>
            <person name="Batterham P."/>
            <person name="Gasser R.B."/>
        </authorList>
    </citation>
    <scope>NUCLEOTIDE SEQUENCE [LARGE SCALE GENOMIC DNA]</scope>
    <source>
        <strain evidence="1 2">LS</strain>
        <tissue evidence="1">Full body</tissue>
    </source>
</reference>
<dbReference type="EMBL" id="JRES01000936">
    <property type="protein sequence ID" value="KNC27076.1"/>
    <property type="molecule type" value="Genomic_DNA"/>
</dbReference>
<accession>A0A0L0C4A5</accession>
<evidence type="ECO:0000313" key="1">
    <source>
        <dbReference type="EMBL" id="KNC27076.1"/>
    </source>
</evidence>
<gene>
    <name evidence="1" type="ORF">FF38_10775</name>
</gene>